<keyword evidence="4" id="KW-0997">Cell inner membrane</keyword>
<evidence type="ECO:0000256" key="1">
    <source>
        <dbReference type="ARBA" id="ARBA00005417"/>
    </source>
</evidence>
<evidence type="ECO:0000256" key="7">
    <source>
        <dbReference type="ARBA" id="ARBA00022970"/>
    </source>
</evidence>
<accession>A0A1X7JFA2</accession>
<dbReference type="PROSITE" id="PS50893">
    <property type="entry name" value="ABC_TRANSPORTER_2"/>
    <property type="match status" value="2"/>
</dbReference>
<dbReference type="EMBL" id="FXAT01000002">
    <property type="protein sequence ID" value="SMG26421.1"/>
    <property type="molecule type" value="Genomic_DNA"/>
</dbReference>
<feature type="domain" description="ABC transporter" evidence="8">
    <location>
        <begin position="286"/>
        <end position="532"/>
    </location>
</feature>
<gene>
    <name evidence="9" type="ORF">SAMN06265784_102530</name>
</gene>
<reference evidence="10" key="1">
    <citation type="submission" date="2017-04" db="EMBL/GenBank/DDBJ databases">
        <authorList>
            <person name="Varghese N."/>
            <person name="Submissions S."/>
        </authorList>
    </citation>
    <scope>NUCLEOTIDE SEQUENCE [LARGE SCALE GENOMIC DNA]</scope>
    <source>
        <strain evidence="10">LMG 29540</strain>
    </source>
</reference>
<evidence type="ECO:0000256" key="5">
    <source>
        <dbReference type="ARBA" id="ARBA00022741"/>
    </source>
</evidence>
<sequence length="541" mass="57142">MNAPPLSTPDTADTLLEVTGVSVRFGGLQALSDVGFDVRRGEILALIGPNGAGKSTLLNVLSNFIAPQTGKVRFKGRVISGQTPDAVNRLGLARTFQAAEILARMTVLDNVATAGVARRKASILQGMINPFATAKALAALRTDAAAMLDLVGLRTLAERPAAALTAGQQRLLAVARALGSDAELLLLDEPAAGLTTDEKKLLAEAIFRIRERGITVLFVEHDLAFVSSLADRLVVLNHGAVLAKGDPQTVRHDPAVIAAYLGNTDVRAGRKPAPSASSCREDTPVLRLDRLSVRYGQADALVNVSLEARRGEIVTLIGANGAGKSTLLKAIAGLVAPASGDVAFNGKSIARVPMERRTATGIALAPEGRQLFGTLSVRDNLQMGGYTGLRGAGLVNLFHPRRAVAREMSETMDDILTFFPRLKERIDQQAGTLSGGEGQMLAIGRALMSRPQLLMLDEPSFGLAPQVTREILESLPRLAERGITVLLVEQNAHCALQVADRGYVLVNGQIALEGSAAALLDSPDIGEAYLGWQDSESCEAV</sequence>
<evidence type="ECO:0000256" key="6">
    <source>
        <dbReference type="ARBA" id="ARBA00022840"/>
    </source>
</evidence>
<feature type="domain" description="ABC transporter" evidence="8">
    <location>
        <begin position="16"/>
        <end position="263"/>
    </location>
</feature>
<keyword evidence="4" id="KW-0472">Membrane</keyword>
<evidence type="ECO:0000256" key="2">
    <source>
        <dbReference type="ARBA" id="ARBA00022448"/>
    </source>
</evidence>
<evidence type="ECO:0000313" key="10">
    <source>
        <dbReference type="Proteomes" id="UP000193228"/>
    </source>
</evidence>
<dbReference type="GO" id="GO:0015658">
    <property type="term" value="F:branched-chain amino acid transmembrane transporter activity"/>
    <property type="evidence" value="ECO:0007669"/>
    <property type="project" value="TreeGrafter"/>
</dbReference>
<dbReference type="Pfam" id="PF00005">
    <property type="entry name" value="ABC_tran"/>
    <property type="match status" value="2"/>
</dbReference>
<keyword evidence="6 9" id="KW-0067">ATP-binding</keyword>
<dbReference type="GO" id="GO:0015807">
    <property type="term" value="P:L-amino acid transport"/>
    <property type="evidence" value="ECO:0007669"/>
    <property type="project" value="TreeGrafter"/>
</dbReference>
<dbReference type="STRING" id="1515439.SAMN06265784_102530"/>
<dbReference type="CDD" id="cd03224">
    <property type="entry name" value="ABC_TM1139_LivF_branched"/>
    <property type="match status" value="1"/>
</dbReference>
<proteinExistence type="inferred from homology"/>
<protein>
    <submittedName>
        <fullName evidence="9">Amino acid/amide ABC transporter ATP-binding protein 1, HAAT family /amino acid/amide ABC transporter ATP-binding protein 2, HAAT family</fullName>
    </submittedName>
</protein>
<dbReference type="CDD" id="cd03219">
    <property type="entry name" value="ABC_Mj1267_LivG_branched"/>
    <property type="match status" value="1"/>
</dbReference>
<dbReference type="Gene3D" id="3.40.50.300">
    <property type="entry name" value="P-loop containing nucleotide triphosphate hydrolases"/>
    <property type="match status" value="2"/>
</dbReference>
<dbReference type="RefSeq" id="WP_085481654.1">
    <property type="nucleotide sequence ID" value="NZ_FXAT01000002.1"/>
</dbReference>
<evidence type="ECO:0000256" key="4">
    <source>
        <dbReference type="ARBA" id="ARBA00022519"/>
    </source>
</evidence>
<keyword evidence="5" id="KW-0547">Nucleotide-binding</keyword>
<dbReference type="FunFam" id="3.40.50.300:FF:000421">
    <property type="entry name" value="Branched-chain amino acid ABC transporter ATP-binding protein"/>
    <property type="match status" value="1"/>
</dbReference>
<dbReference type="Proteomes" id="UP000193228">
    <property type="component" value="Unassembled WGS sequence"/>
</dbReference>
<evidence type="ECO:0000259" key="8">
    <source>
        <dbReference type="PROSITE" id="PS50893"/>
    </source>
</evidence>
<evidence type="ECO:0000256" key="3">
    <source>
        <dbReference type="ARBA" id="ARBA00022475"/>
    </source>
</evidence>
<dbReference type="InterPro" id="IPR003439">
    <property type="entry name" value="ABC_transporter-like_ATP-bd"/>
</dbReference>
<dbReference type="PANTHER" id="PTHR43820">
    <property type="entry name" value="HIGH-AFFINITY BRANCHED-CHAIN AMINO ACID TRANSPORT ATP-BINDING PROTEIN LIVF"/>
    <property type="match status" value="1"/>
</dbReference>
<dbReference type="PANTHER" id="PTHR43820:SF4">
    <property type="entry name" value="HIGH-AFFINITY BRANCHED-CHAIN AMINO ACID TRANSPORT ATP-BINDING PROTEIN LIVF"/>
    <property type="match status" value="1"/>
</dbReference>
<dbReference type="InterPro" id="IPR052156">
    <property type="entry name" value="BCAA_Transport_ATP-bd_LivF"/>
</dbReference>
<keyword evidence="7" id="KW-0029">Amino-acid transport</keyword>
<comment type="similarity">
    <text evidence="1">Belongs to the ABC transporter superfamily.</text>
</comment>
<dbReference type="GO" id="GO:0005524">
    <property type="term" value="F:ATP binding"/>
    <property type="evidence" value="ECO:0007669"/>
    <property type="project" value="UniProtKB-KW"/>
</dbReference>
<name>A0A1X7JFA2_9BURK</name>
<dbReference type="InterPro" id="IPR027417">
    <property type="entry name" value="P-loop_NTPase"/>
</dbReference>
<keyword evidence="10" id="KW-1185">Reference proteome</keyword>
<dbReference type="OrthoDB" id="5290247at2"/>
<keyword evidence="3" id="KW-1003">Cell membrane</keyword>
<dbReference type="Pfam" id="PF12399">
    <property type="entry name" value="BCA_ABC_TP_C"/>
    <property type="match status" value="1"/>
</dbReference>
<dbReference type="AlphaFoldDB" id="A0A1X7JFA2"/>
<dbReference type="InterPro" id="IPR032823">
    <property type="entry name" value="BCA_ABC_TP_C"/>
</dbReference>
<evidence type="ECO:0000313" key="9">
    <source>
        <dbReference type="EMBL" id="SMG26421.1"/>
    </source>
</evidence>
<keyword evidence="2" id="KW-0813">Transport</keyword>
<dbReference type="SMART" id="SM00382">
    <property type="entry name" value="AAA"/>
    <property type="match status" value="2"/>
</dbReference>
<organism evidence="9 10">
    <name type="scientific">Paraburkholderia susongensis</name>
    <dbReference type="NCBI Taxonomy" id="1515439"/>
    <lineage>
        <taxon>Bacteria</taxon>
        <taxon>Pseudomonadati</taxon>
        <taxon>Pseudomonadota</taxon>
        <taxon>Betaproteobacteria</taxon>
        <taxon>Burkholderiales</taxon>
        <taxon>Burkholderiaceae</taxon>
        <taxon>Paraburkholderia</taxon>
    </lineage>
</organism>
<dbReference type="GO" id="GO:0016887">
    <property type="term" value="F:ATP hydrolysis activity"/>
    <property type="evidence" value="ECO:0007669"/>
    <property type="project" value="InterPro"/>
</dbReference>
<dbReference type="SUPFAM" id="SSF52540">
    <property type="entry name" value="P-loop containing nucleoside triphosphate hydrolases"/>
    <property type="match status" value="2"/>
</dbReference>
<dbReference type="InterPro" id="IPR003593">
    <property type="entry name" value="AAA+_ATPase"/>
</dbReference>